<protein>
    <recommendedName>
        <fullName evidence="1">Endonuclease/exonuclease/phosphatase domain-containing protein</fullName>
    </recommendedName>
</protein>
<dbReference type="PANTHER" id="PTHR14859">
    <property type="entry name" value="CALCOFLUOR WHITE HYPERSENSITIVE PROTEIN PRECURSOR"/>
    <property type="match status" value="1"/>
</dbReference>
<proteinExistence type="predicted"/>
<dbReference type="Gene3D" id="3.60.10.10">
    <property type="entry name" value="Endonuclease/exonuclease/phosphatase"/>
    <property type="match status" value="1"/>
</dbReference>
<dbReference type="PANTHER" id="PTHR14859:SF1">
    <property type="entry name" value="PGAP2-INTERACTING PROTEIN"/>
    <property type="match status" value="1"/>
</dbReference>
<dbReference type="InterPro" id="IPR051916">
    <property type="entry name" value="GPI-anchor_lipid_remodeler"/>
</dbReference>
<sequence>MKLKVLSWNIWQGVFLTEVINFLKEADADIIALQEVSNDEREITQRIAESLGYTYVTAFDMNLPMKYVPAAIRSEAEALSYGSVILTKHKILEGGSVLLTEEDKRTIATAKVKIGDTVLSVFGLHLKHTHQEPSDLQNQQADNLLKLLPHNKTIVLGDFNALPNSYPIEKVSAVLQNTEVDSAEPTWSMYKDGCSVCQEDQLKHKLDYIFVSKDINVTSYEVGKSNGADHLPVMATIEL</sequence>
<organism evidence="2 3">
    <name type="scientific">Candidatus Kaiserbacteria bacterium RIFCSPLOWO2_12_FULL_45_26</name>
    <dbReference type="NCBI Taxonomy" id="1798525"/>
    <lineage>
        <taxon>Bacteria</taxon>
        <taxon>Candidatus Kaiseribacteriota</taxon>
    </lineage>
</organism>
<evidence type="ECO:0000259" key="1">
    <source>
        <dbReference type="Pfam" id="PF03372"/>
    </source>
</evidence>
<comment type="caution">
    <text evidence="2">The sequence shown here is derived from an EMBL/GenBank/DDBJ whole genome shotgun (WGS) entry which is preliminary data.</text>
</comment>
<dbReference type="InterPro" id="IPR005135">
    <property type="entry name" value="Endo/exonuclease/phosphatase"/>
</dbReference>
<reference evidence="2 3" key="1">
    <citation type="journal article" date="2016" name="Nat. Commun.">
        <title>Thousands of microbial genomes shed light on interconnected biogeochemical processes in an aquifer system.</title>
        <authorList>
            <person name="Anantharaman K."/>
            <person name="Brown C.T."/>
            <person name="Hug L.A."/>
            <person name="Sharon I."/>
            <person name="Castelle C.J."/>
            <person name="Probst A.J."/>
            <person name="Thomas B.C."/>
            <person name="Singh A."/>
            <person name="Wilkins M.J."/>
            <person name="Karaoz U."/>
            <person name="Brodie E.L."/>
            <person name="Williams K.H."/>
            <person name="Hubbard S.S."/>
            <person name="Banfield J.F."/>
        </authorList>
    </citation>
    <scope>NUCLEOTIDE SEQUENCE [LARGE SCALE GENOMIC DNA]</scope>
</reference>
<evidence type="ECO:0000313" key="2">
    <source>
        <dbReference type="EMBL" id="OGG85151.1"/>
    </source>
</evidence>
<dbReference type="InterPro" id="IPR036691">
    <property type="entry name" value="Endo/exonu/phosph_ase_sf"/>
</dbReference>
<dbReference type="STRING" id="1798525.A3G90_03785"/>
<evidence type="ECO:0000313" key="3">
    <source>
        <dbReference type="Proteomes" id="UP000177325"/>
    </source>
</evidence>
<name>A0A1F6FH24_9BACT</name>
<gene>
    <name evidence="2" type="ORF">A3G90_03785</name>
</gene>
<accession>A0A1F6FH24</accession>
<feature type="domain" description="Endonuclease/exonuclease/phosphatase" evidence="1">
    <location>
        <begin position="6"/>
        <end position="230"/>
    </location>
</feature>
<dbReference type="SUPFAM" id="SSF56219">
    <property type="entry name" value="DNase I-like"/>
    <property type="match status" value="1"/>
</dbReference>
<dbReference type="Proteomes" id="UP000177325">
    <property type="component" value="Unassembled WGS sequence"/>
</dbReference>
<dbReference type="GO" id="GO:0003824">
    <property type="term" value="F:catalytic activity"/>
    <property type="evidence" value="ECO:0007669"/>
    <property type="project" value="InterPro"/>
</dbReference>
<dbReference type="GO" id="GO:0016020">
    <property type="term" value="C:membrane"/>
    <property type="evidence" value="ECO:0007669"/>
    <property type="project" value="GOC"/>
</dbReference>
<dbReference type="GO" id="GO:0006506">
    <property type="term" value="P:GPI anchor biosynthetic process"/>
    <property type="evidence" value="ECO:0007669"/>
    <property type="project" value="TreeGrafter"/>
</dbReference>
<dbReference type="Pfam" id="PF03372">
    <property type="entry name" value="Exo_endo_phos"/>
    <property type="match status" value="1"/>
</dbReference>
<dbReference type="AlphaFoldDB" id="A0A1F6FH24"/>
<dbReference type="EMBL" id="MFMM01000001">
    <property type="protein sequence ID" value="OGG85151.1"/>
    <property type="molecule type" value="Genomic_DNA"/>
</dbReference>